<comment type="caution">
    <text evidence="1">The sequence shown here is derived from an EMBL/GenBank/DDBJ whole genome shotgun (WGS) entry which is preliminary data.</text>
</comment>
<protein>
    <submittedName>
        <fullName evidence="1">Uncharacterized protein</fullName>
    </submittedName>
</protein>
<name>A0A366SGJ2_9ENTE</name>
<evidence type="ECO:0000313" key="1">
    <source>
        <dbReference type="EMBL" id="RBR30066.1"/>
    </source>
</evidence>
<organism evidence="1 2">
    <name type="scientific">Enterococcus cecorum</name>
    <dbReference type="NCBI Taxonomy" id="44008"/>
    <lineage>
        <taxon>Bacteria</taxon>
        <taxon>Bacillati</taxon>
        <taxon>Bacillota</taxon>
        <taxon>Bacilli</taxon>
        <taxon>Lactobacillales</taxon>
        <taxon>Enterococcaceae</taxon>
        <taxon>Enterococcus</taxon>
    </lineage>
</organism>
<accession>A0A366SGJ2</accession>
<sequence>MVEMKKEFHYKCPYELSCIIHKHCHVLKTAERLKTIIPAIVKCPAKKNKEIIVKIGAEK</sequence>
<evidence type="ECO:0000313" key="2">
    <source>
        <dbReference type="Proteomes" id="UP000252800"/>
    </source>
</evidence>
<dbReference type="Proteomes" id="UP000252800">
    <property type="component" value="Unassembled WGS sequence"/>
</dbReference>
<reference evidence="1 2" key="1">
    <citation type="submission" date="2015-06" db="EMBL/GenBank/DDBJ databases">
        <title>The Genome Sequence of Enterococcus cecorum 170AEA1.</title>
        <authorList>
            <consortium name="The Broad Institute Genomics Platform"/>
            <consortium name="The Broad Institute Genome Sequencing Center for Infectious Disease"/>
            <person name="Earl A.M."/>
            <person name="Van Tyne D."/>
            <person name="Lebreton F."/>
            <person name="Saavedra J.T."/>
            <person name="Gilmore M.S."/>
            <person name="Manson McGuire A."/>
            <person name="Clock S."/>
            <person name="Crupain M."/>
            <person name="Rangan U."/>
            <person name="Young S."/>
            <person name="Abouelleil A."/>
            <person name="Cao P."/>
            <person name="Chapman S.B."/>
            <person name="Griggs A."/>
            <person name="Priest M."/>
            <person name="Shea T."/>
            <person name="Wortman J."/>
            <person name="Nusbaum C."/>
            <person name="Birren B."/>
        </authorList>
    </citation>
    <scope>NUCLEOTIDE SEQUENCE [LARGE SCALE GENOMIC DNA]</scope>
    <source>
        <strain evidence="1 2">170AEA1</strain>
    </source>
</reference>
<gene>
    <name evidence="1" type="ORF">EB18_01069</name>
</gene>
<dbReference type="AlphaFoldDB" id="A0A366SGJ2"/>
<dbReference type="EMBL" id="LEOY01000006">
    <property type="protein sequence ID" value="RBR30066.1"/>
    <property type="molecule type" value="Genomic_DNA"/>
</dbReference>
<proteinExistence type="predicted"/>